<reference evidence="1 2" key="1">
    <citation type="submission" date="2016-04" db="EMBL/GenBank/DDBJ databases">
        <title>The genome of Intoshia linei affirms orthonectids as highly simplified spiralians.</title>
        <authorList>
            <person name="Mikhailov K.V."/>
            <person name="Slusarev G.S."/>
            <person name="Nikitin M.A."/>
            <person name="Logacheva M.D."/>
            <person name="Penin A."/>
            <person name="Aleoshin V."/>
            <person name="Panchin Y.V."/>
        </authorList>
    </citation>
    <scope>NUCLEOTIDE SEQUENCE [LARGE SCALE GENOMIC DNA]</scope>
    <source>
        <strain evidence="1">Intl2013</strain>
        <tissue evidence="1">Whole animal</tissue>
    </source>
</reference>
<proteinExistence type="predicted"/>
<protein>
    <recommendedName>
        <fullName evidence="3">HAT C-terminal dimerisation domain-containing protein</fullName>
    </recommendedName>
</protein>
<dbReference type="OrthoDB" id="6142600at2759"/>
<dbReference type="Proteomes" id="UP000078046">
    <property type="component" value="Unassembled WGS sequence"/>
</dbReference>
<gene>
    <name evidence="1" type="ORF">A3Q56_02398</name>
</gene>
<keyword evidence="2" id="KW-1185">Reference proteome</keyword>
<accession>A0A177B6D6</accession>
<evidence type="ECO:0000313" key="2">
    <source>
        <dbReference type="Proteomes" id="UP000078046"/>
    </source>
</evidence>
<dbReference type="AlphaFoldDB" id="A0A177B6D6"/>
<evidence type="ECO:0008006" key="3">
    <source>
        <dbReference type="Google" id="ProtNLM"/>
    </source>
</evidence>
<organism evidence="1 2">
    <name type="scientific">Intoshia linei</name>
    <dbReference type="NCBI Taxonomy" id="1819745"/>
    <lineage>
        <taxon>Eukaryota</taxon>
        <taxon>Metazoa</taxon>
        <taxon>Spiralia</taxon>
        <taxon>Lophotrochozoa</taxon>
        <taxon>Mesozoa</taxon>
        <taxon>Orthonectida</taxon>
        <taxon>Rhopaluridae</taxon>
        <taxon>Intoshia</taxon>
    </lineage>
</organism>
<dbReference type="EMBL" id="LWCA01000221">
    <property type="protein sequence ID" value="OAF69848.1"/>
    <property type="molecule type" value="Genomic_DNA"/>
</dbReference>
<sequence>MFTHLNTESLSLIQYCKSTFHQFSLIILSSNVNIDKDFQAFEAIDKLSEPAFSNTGYFLTKRRSRLSPNTLDAVCFFQSYFASERLKR</sequence>
<evidence type="ECO:0000313" key="1">
    <source>
        <dbReference type="EMBL" id="OAF69848.1"/>
    </source>
</evidence>
<name>A0A177B6D6_9BILA</name>
<comment type="caution">
    <text evidence="1">The sequence shown here is derived from an EMBL/GenBank/DDBJ whole genome shotgun (WGS) entry which is preliminary data.</text>
</comment>